<keyword evidence="2" id="KW-0158">Chromosome</keyword>
<gene>
    <name evidence="9" type="ORF">TrLO_g3442</name>
</gene>
<comment type="caution">
    <text evidence="9">The sequence shown here is derived from an EMBL/GenBank/DDBJ whole genome shotgun (WGS) entry which is preliminary data.</text>
</comment>
<sequence length="229" mass="25526">MLYSHCTEDMKLPLQKLNEQKLFAQDTVRARELRLAGLSCATMLFSAAAILEGVITHSPVIAFIPGSLAATLLLSRSIPPLIYSPPLQINVDVDVRPSNGRGQGLFALRSIRKGTYIFDYLGESLGGQEELDEKYGTGSRIDSSTTAYLLELNGPLGLKPTFVDAAEPALSNEARYMNHGGDASNLMKFKGRFPKRRLSFFAKQDIEIDEELLWDYGFDYWRNREGEVV</sequence>
<dbReference type="InterPro" id="IPR046341">
    <property type="entry name" value="SET_dom_sf"/>
</dbReference>
<dbReference type="Gene3D" id="2.170.270.10">
    <property type="entry name" value="SET domain"/>
    <property type="match status" value="1"/>
</dbReference>
<protein>
    <recommendedName>
        <fullName evidence="8">SET domain-containing protein</fullName>
    </recommendedName>
</protein>
<dbReference type="SUPFAM" id="SSF82199">
    <property type="entry name" value="SET domain"/>
    <property type="match status" value="1"/>
</dbReference>
<dbReference type="SMART" id="SM00317">
    <property type="entry name" value="SET"/>
    <property type="match status" value="1"/>
</dbReference>
<keyword evidence="7" id="KW-0862">Zinc</keyword>
<dbReference type="OrthoDB" id="308383at2759"/>
<evidence type="ECO:0000256" key="1">
    <source>
        <dbReference type="ARBA" id="ARBA00004286"/>
    </source>
</evidence>
<keyword evidence="5" id="KW-0949">S-adenosyl-L-methionine</keyword>
<dbReference type="InterPro" id="IPR001214">
    <property type="entry name" value="SET_dom"/>
</dbReference>
<dbReference type="PROSITE" id="PS50280">
    <property type="entry name" value="SET"/>
    <property type="match status" value="1"/>
</dbReference>
<keyword evidence="3" id="KW-0489">Methyltransferase</keyword>
<dbReference type="GO" id="GO:0032259">
    <property type="term" value="P:methylation"/>
    <property type="evidence" value="ECO:0007669"/>
    <property type="project" value="UniProtKB-KW"/>
</dbReference>
<evidence type="ECO:0000256" key="2">
    <source>
        <dbReference type="ARBA" id="ARBA00022454"/>
    </source>
</evidence>
<reference evidence="10" key="1">
    <citation type="journal article" date="2023" name="Commun. Biol.">
        <title>Genome analysis of Parmales, the sister group of diatoms, reveals the evolutionary specialization of diatoms from phago-mixotrophs to photoautotrophs.</title>
        <authorList>
            <person name="Ban H."/>
            <person name="Sato S."/>
            <person name="Yoshikawa S."/>
            <person name="Yamada K."/>
            <person name="Nakamura Y."/>
            <person name="Ichinomiya M."/>
            <person name="Sato N."/>
            <person name="Blanc-Mathieu R."/>
            <person name="Endo H."/>
            <person name="Kuwata A."/>
            <person name="Ogata H."/>
        </authorList>
    </citation>
    <scope>NUCLEOTIDE SEQUENCE [LARGE SCALE GENOMIC DNA]</scope>
    <source>
        <strain evidence="10">NIES 3700</strain>
    </source>
</reference>
<evidence type="ECO:0000256" key="6">
    <source>
        <dbReference type="ARBA" id="ARBA00022723"/>
    </source>
</evidence>
<dbReference type="AlphaFoldDB" id="A0A9W7DX70"/>
<dbReference type="InterPro" id="IPR050973">
    <property type="entry name" value="H3K9_Histone-Lys_N-MTase"/>
</dbReference>
<organism evidence="9 10">
    <name type="scientific">Triparma laevis f. longispina</name>
    <dbReference type="NCBI Taxonomy" id="1714387"/>
    <lineage>
        <taxon>Eukaryota</taxon>
        <taxon>Sar</taxon>
        <taxon>Stramenopiles</taxon>
        <taxon>Ochrophyta</taxon>
        <taxon>Bolidophyceae</taxon>
        <taxon>Parmales</taxon>
        <taxon>Triparmaceae</taxon>
        <taxon>Triparma</taxon>
    </lineage>
</organism>
<evidence type="ECO:0000313" key="10">
    <source>
        <dbReference type="Proteomes" id="UP001165122"/>
    </source>
</evidence>
<evidence type="ECO:0000313" key="9">
    <source>
        <dbReference type="EMBL" id="GMH59779.1"/>
    </source>
</evidence>
<evidence type="ECO:0000259" key="8">
    <source>
        <dbReference type="PROSITE" id="PS50280"/>
    </source>
</evidence>
<evidence type="ECO:0000256" key="3">
    <source>
        <dbReference type="ARBA" id="ARBA00022603"/>
    </source>
</evidence>
<evidence type="ECO:0000256" key="7">
    <source>
        <dbReference type="ARBA" id="ARBA00022833"/>
    </source>
</evidence>
<dbReference type="EMBL" id="BRXW01000492">
    <property type="protein sequence ID" value="GMH59779.1"/>
    <property type="molecule type" value="Genomic_DNA"/>
</dbReference>
<dbReference type="PANTHER" id="PTHR46223:SF3">
    <property type="entry name" value="HISTONE-LYSINE N-METHYLTRANSFERASE SET-23"/>
    <property type="match status" value="1"/>
</dbReference>
<keyword evidence="6" id="KW-0479">Metal-binding</keyword>
<evidence type="ECO:0000256" key="4">
    <source>
        <dbReference type="ARBA" id="ARBA00022679"/>
    </source>
</evidence>
<keyword evidence="10" id="KW-1185">Reference proteome</keyword>
<evidence type="ECO:0000256" key="5">
    <source>
        <dbReference type="ARBA" id="ARBA00022691"/>
    </source>
</evidence>
<dbReference type="PANTHER" id="PTHR46223">
    <property type="entry name" value="HISTONE-LYSINE N-METHYLTRANSFERASE SUV39H"/>
    <property type="match status" value="1"/>
</dbReference>
<dbReference type="Proteomes" id="UP001165122">
    <property type="component" value="Unassembled WGS sequence"/>
</dbReference>
<dbReference type="GO" id="GO:0046872">
    <property type="term" value="F:metal ion binding"/>
    <property type="evidence" value="ECO:0007669"/>
    <property type="project" value="UniProtKB-KW"/>
</dbReference>
<dbReference type="Pfam" id="PF00856">
    <property type="entry name" value="SET"/>
    <property type="match status" value="1"/>
</dbReference>
<dbReference type="GO" id="GO:0005694">
    <property type="term" value="C:chromosome"/>
    <property type="evidence" value="ECO:0007669"/>
    <property type="project" value="UniProtKB-SubCell"/>
</dbReference>
<proteinExistence type="predicted"/>
<keyword evidence="4" id="KW-0808">Transferase</keyword>
<accession>A0A9W7DX70</accession>
<dbReference type="GO" id="GO:0008168">
    <property type="term" value="F:methyltransferase activity"/>
    <property type="evidence" value="ECO:0007669"/>
    <property type="project" value="UniProtKB-KW"/>
</dbReference>
<name>A0A9W7DX70_9STRA</name>
<comment type="subcellular location">
    <subcellularLocation>
        <location evidence="1">Chromosome</location>
    </subcellularLocation>
</comment>
<feature type="domain" description="SET" evidence="8">
    <location>
        <begin position="85"/>
        <end position="217"/>
    </location>
</feature>